<dbReference type="Proteomes" id="UP000709295">
    <property type="component" value="Unassembled WGS sequence"/>
</dbReference>
<sequence>MNESDGLQRFQLDRAAQTALTTLFTAHDFTVQALVKLVRGQTSSDYPPNKALCPLRLAALLHGYKHCQLVCSVASREIAPHIATWLPLPERIEYLAKLHPGQVIRILKGDVKTAFRHLMLESSTPSYYGAFGGAISWLLARESPATMTGGACSDVVPFFGYVWVDDHVLVEPDT</sequence>
<organism evidence="1 2">
    <name type="scientific">Phytophthora aleatoria</name>
    <dbReference type="NCBI Taxonomy" id="2496075"/>
    <lineage>
        <taxon>Eukaryota</taxon>
        <taxon>Sar</taxon>
        <taxon>Stramenopiles</taxon>
        <taxon>Oomycota</taxon>
        <taxon>Peronosporomycetes</taxon>
        <taxon>Peronosporales</taxon>
        <taxon>Peronosporaceae</taxon>
        <taxon>Phytophthora</taxon>
    </lineage>
</organism>
<feature type="non-terminal residue" evidence="1">
    <location>
        <position position="1"/>
    </location>
</feature>
<dbReference type="AlphaFoldDB" id="A0A8J5IU16"/>
<evidence type="ECO:0000313" key="2">
    <source>
        <dbReference type="Proteomes" id="UP000709295"/>
    </source>
</evidence>
<protein>
    <submittedName>
        <fullName evidence="1">Uncharacterized protein</fullName>
    </submittedName>
</protein>
<gene>
    <name evidence="1" type="ORF">JG688_00015079</name>
</gene>
<comment type="caution">
    <text evidence="1">The sequence shown here is derived from an EMBL/GenBank/DDBJ whole genome shotgun (WGS) entry which is preliminary data.</text>
</comment>
<accession>A0A8J5IU16</accession>
<name>A0A8J5IU16_9STRA</name>
<reference evidence="1" key="1">
    <citation type="submission" date="2021-01" db="EMBL/GenBank/DDBJ databases">
        <title>Phytophthora aleatoria, a newly-described species from Pinus radiata is distinct from Phytophthora cactorum isolates based on comparative genomics.</title>
        <authorList>
            <person name="Mcdougal R."/>
            <person name="Panda P."/>
            <person name="Williams N."/>
            <person name="Studholme D.J."/>
        </authorList>
    </citation>
    <scope>NUCLEOTIDE SEQUENCE</scope>
    <source>
        <strain evidence="1">NZFS 4037</strain>
    </source>
</reference>
<dbReference type="EMBL" id="JAENGY010001556">
    <property type="protein sequence ID" value="KAG6948453.1"/>
    <property type="molecule type" value="Genomic_DNA"/>
</dbReference>
<evidence type="ECO:0000313" key="1">
    <source>
        <dbReference type="EMBL" id="KAG6948453.1"/>
    </source>
</evidence>
<keyword evidence="2" id="KW-1185">Reference proteome</keyword>
<proteinExistence type="predicted"/>